<evidence type="ECO:0008006" key="3">
    <source>
        <dbReference type="Google" id="ProtNLM"/>
    </source>
</evidence>
<sequence length="505" mass="58202">MASKIFMGDMPELMENILNNLNNEFYSLYSCVLVNRYWCKMSIPILWQNPFSFDQNSLFISKYFSFLDENEKFVLKAYGINTKFPNTLFNYASFLKVLDLSCLEWKVKKWIDFQLADSKSYNMHSIYLIINLLFKLFIESGATLHRLVLYFFDNEINPEVFYSLGRNELFFSRLQDLSLGAIADFSSENATALLKILAKNATRISVLKLDEFYSDYEPQLFHALICIIKSQEQLKQFSLIGGEEFPTEFHGIVSALESQKKSLQEIIIESCTCSTEFNVLTNCKNLEILRIRFCDDMKMLEACLSTLEITGCLIDASNIVHILKKSGTLLQRLKLVSTDGPTREGSLLLETLKSSCPNIIYLNISDVGLSTQFLELISNLQKLQFLTLWPLHGINSIPEEELKIRIIQLSTILPSTLQYLDIRYSCLNSCIDILLNNCYAPLKTLLIHRLDNEKKAKALIEFCIRKRSLNYVGVISRYMNLDNNIKKEVEEYVTLVPYGRIVVNC</sequence>
<dbReference type="InterPro" id="IPR032675">
    <property type="entry name" value="LRR_dom_sf"/>
</dbReference>
<dbReference type="Proteomes" id="UP000439903">
    <property type="component" value="Unassembled WGS sequence"/>
</dbReference>
<evidence type="ECO:0000313" key="1">
    <source>
        <dbReference type="EMBL" id="KAF0454393.1"/>
    </source>
</evidence>
<dbReference type="EMBL" id="WTPW01001128">
    <property type="protein sequence ID" value="KAF0454393.1"/>
    <property type="molecule type" value="Genomic_DNA"/>
</dbReference>
<evidence type="ECO:0000313" key="2">
    <source>
        <dbReference type="Proteomes" id="UP000439903"/>
    </source>
</evidence>
<name>A0A8H3XG48_GIGMA</name>
<proteinExistence type="predicted"/>
<accession>A0A8H3XG48</accession>
<dbReference type="Gene3D" id="3.80.10.10">
    <property type="entry name" value="Ribonuclease Inhibitor"/>
    <property type="match status" value="1"/>
</dbReference>
<keyword evidence="2" id="KW-1185">Reference proteome</keyword>
<organism evidence="1 2">
    <name type="scientific">Gigaspora margarita</name>
    <dbReference type="NCBI Taxonomy" id="4874"/>
    <lineage>
        <taxon>Eukaryota</taxon>
        <taxon>Fungi</taxon>
        <taxon>Fungi incertae sedis</taxon>
        <taxon>Mucoromycota</taxon>
        <taxon>Glomeromycotina</taxon>
        <taxon>Glomeromycetes</taxon>
        <taxon>Diversisporales</taxon>
        <taxon>Gigasporaceae</taxon>
        <taxon>Gigaspora</taxon>
    </lineage>
</organism>
<comment type="caution">
    <text evidence="1">The sequence shown here is derived from an EMBL/GenBank/DDBJ whole genome shotgun (WGS) entry which is preliminary data.</text>
</comment>
<reference evidence="1 2" key="1">
    <citation type="journal article" date="2019" name="Environ. Microbiol.">
        <title>At the nexus of three kingdoms: the genome of the mycorrhizal fungus Gigaspora margarita provides insights into plant, endobacterial and fungal interactions.</title>
        <authorList>
            <person name="Venice F."/>
            <person name="Ghignone S."/>
            <person name="Salvioli di Fossalunga A."/>
            <person name="Amselem J."/>
            <person name="Novero M."/>
            <person name="Xianan X."/>
            <person name="Sedzielewska Toro K."/>
            <person name="Morin E."/>
            <person name="Lipzen A."/>
            <person name="Grigoriev I.V."/>
            <person name="Henrissat B."/>
            <person name="Martin F.M."/>
            <person name="Bonfante P."/>
        </authorList>
    </citation>
    <scope>NUCLEOTIDE SEQUENCE [LARGE SCALE GENOMIC DNA]</scope>
    <source>
        <strain evidence="1 2">BEG34</strain>
    </source>
</reference>
<protein>
    <recommendedName>
        <fullName evidence="3">F-box domain-containing protein</fullName>
    </recommendedName>
</protein>
<gene>
    <name evidence="1" type="ORF">F8M41_001594</name>
</gene>
<dbReference type="SUPFAM" id="SSF52047">
    <property type="entry name" value="RNI-like"/>
    <property type="match status" value="1"/>
</dbReference>
<dbReference type="AlphaFoldDB" id="A0A8H3XG48"/>